<organism evidence="1 2">
    <name type="scientific">Armillaria novae-zelandiae</name>
    <dbReference type="NCBI Taxonomy" id="153914"/>
    <lineage>
        <taxon>Eukaryota</taxon>
        <taxon>Fungi</taxon>
        <taxon>Dikarya</taxon>
        <taxon>Basidiomycota</taxon>
        <taxon>Agaricomycotina</taxon>
        <taxon>Agaricomycetes</taxon>
        <taxon>Agaricomycetidae</taxon>
        <taxon>Agaricales</taxon>
        <taxon>Marasmiineae</taxon>
        <taxon>Physalacriaceae</taxon>
        <taxon>Armillaria</taxon>
    </lineage>
</organism>
<proteinExistence type="predicted"/>
<dbReference type="Proteomes" id="UP001175227">
    <property type="component" value="Unassembled WGS sequence"/>
</dbReference>
<keyword evidence="2" id="KW-1185">Reference proteome</keyword>
<dbReference type="EMBL" id="JAUEPR010000001">
    <property type="protein sequence ID" value="KAK0490423.1"/>
    <property type="molecule type" value="Genomic_DNA"/>
</dbReference>
<evidence type="ECO:0000313" key="2">
    <source>
        <dbReference type="Proteomes" id="UP001175227"/>
    </source>
</evidence>
<protein>
    <submittedName>
        <fullName evidence="1">Uncharacterized protein</fullName>
    </submittedName>
</protein>
<accession>A0AA39UJK6</accession>
<comment type="caution">
    <text evidence="1">The sequence shown here is derived from an EMBL/GenBank/DDBJ whole genome shotgun (WGS) entry which is preliminary data.</text>
</comment>
<name>A0AA39UJK6_9AGAR</name>
<reference evidence="1" key="1">
    <citation type="submission" date="2023-06" db="EMBL/GenBank/DDBJ databases">
        <authorList>
            <consortium name="Lawrence Berkeley National Laboratory"/>
            <person name="Ahrendt S."/>
            <person name="Sahu N."/>
            <person name="Indic B."/>
            <person name="Wong-Bajracharya J."/>
            <person name="Merenyi Z."/>
            <person name="Ke H.-M."/>
            <person name="Monk M."/>
            <person name="Kocsube S."/>
            <person name="Drula E."/>
            <person name="Lipzen A."/>
            <person name="Balint B."/>
            <person name="Henrissat B."/>
            <person name="Andreopoulos B."/>
            <person name="Martin F.M."/>
            <person name="Harder C.B."/>
            <person name="Rigling D."/>
            <person name="Ford K.L."/>
            <person name="Foster G.D."/>
            <person name="Pangilinan J."/>
            <person name="Papanicolaou A."/>
            <person name="Barry K."/>
            <person name="LaButti K."/>
            <person name="Viragh M."/>
            <person name="Koriabine M."/>
            <person name="Yan M."/>
            <person name="Riley R."/>
            <person name="Champramary S."/>
            <person name="Plett K.L."/>
            <person name="Tsai I.J."/>
            <person name="Slot J."/>
            <person name="Sipos G."/>
            <person name="Plett J."/>
            <person name="Nagy L.G."/>
            <person name="Grigoriev I.V."/>
        </authorList>
    </citation>
    <scope>NUCLEOTIDE SEQUENCE</scope>
    <source>
        <strain evidence="1">ICMP 16352</strain>
    </source>
</reference>
<gene>
    <name evidence="1" type="ORF">IW261DRAFT_12492</name>
</gene>
<sequence>MCVWGGCDVDYYHVPSVGVLMRQVGALPDKGGAFEDWYEDKKADLMTIESLGEQCEAWMAARSWARKVELGRVRQRRVDDVIGKLKELGWEFLIDRIPRKKIASHKLVAYSRPLTDRSTCVMLITGVFSNALFAGWRRMEPAMVEFMKELQERNERGITVTRHEGDNFEKAFHYEMWTLDGEHNTFGPFDRDTRKLSDVTTRW</sequence>
<evidence type="ECO:0000313" key="1">
    <source>
        <dbReference type="EMBL" id="KAK0490423.1"/>
    </source>
</evidence>
<dbReference type="AlphaFoldDB" id="A0AA39UJK6"/>